<dbReference type="NCBIfam" id="NF006969">
    <property type="entry name" value="PRK09441.1-2"/>
    <property type="match status" value="1"/>
</dbReference>
<keyword evidence="4" id="KW-0378">Hydrolase</keyword>
<evidence type="ECO:0000256" key="1">
    <source>
        <dbReference type="ARBA" id="ARBA00001913"/>
    </source>
</evidence>
<dbReference type="SUPFAM" id="SSF51445">
    <property type="entry name" value="(Trans)glycosidases"/>
    <property type="match status" value="1"/>
</dbReference>
<evidence type="ECO:0000256" key="6">
    <source>
        <dbReference type="ARBA" id="ARBA00023295"/>
    </source>
</evidence>
<dbReference type="Proteomes" id="UP000305948">
    <property type="component" value="Unassembled WGS sequence"/>
</dbReference>
<name>A0A5C3MSN8_9AGAM</name>
<evidence type="ECO:0000256" key="4">
    <source>
        <dbReference type="ARBA" id="ARBA00022801"/>
    </source>
</evidence>
<evidence type="ECO:0000313" key="9">
    <source>
        <dbReference type="Proteomes" id="UP000305948"/>
    </source>
</evidence>
<keyword evidence="3" id="KW-0479">Metal-binding</keyword>
<protein>
    <submittedName>
        <fullName evidence="8">Alpha amylase</fullName>
    </submittedName>
</protein>
<dbReference type="Gene3D" id="3.20.20.80">
    <property type="entry name" value="Glycosidases"/>
    <property type="match status" value="1"/>
</dbReference>
<sequence length="495" mass="56298">MNLGPGSDPEADNPLMLQFFTWDSEHPEMSWWQHFQDEVPQLHDLGVTQVWLPPPNKAMHGKHGRGYDAYDLWDLGEFDQKGSTSTRWGTKDQLLEGINTARRHGIDVLIDAVLNHKMGGDRRERFKGVPVSSNNRLKDIGPPREIEAWTAFDFPGRGNKYSSMKWTHEHFTGIDWDDITRSSSVFRIPTAGRKGWSRLVDNELGNYDYLMGADIDHNHLDVQKDLFEWGSWVLDTTGATGFRLDAIKHIDRAFLLQFLLKMKQRPERKKMFAVAEYWSGNVNLLLPYIRAFQGQLAFFDVPLHYNFHRASRLGPNYDLRMIFGRTVVQHRPGDAVTFVDNHDTEIGQSLESWVHDSFKLQAYALILLRPAGHPCVFYHDLYSASSSHIASKLRLLMRARKTHAYGACADYSASGNCVGWVRVGDRRRAGCAVVVSNAKKQPGVRMNVGVHNAGLTFKSYFHGSHGDSRLIPIDADGFGVFPCPNDVMVWVRNSE</sequence>
<comment type="cofactor">
    <cofactor evidence="1">
        <name>Ca(2+)</name>
        <dbReference type="ChEBI" id="CHEBI:29108"/>
    </cofactor>
</comment>
<evidence type="ECO:0000259" key="7">
    <source>
        <dbReference type="SMART" id="SM00642"/>
    </source>
</evidence>
<dbReference type="OrthoDB" id="550577at2759"/>
<dbReference type="CDD" id="cd11318">
    <property type="entry name" value="AmyAc_bac_fung_AmyA"/>
    <property type="match status" value="1"/>
</dbReference>
<evidence type="ECO:0000256" key="2">
    <source>
        <dbReference type="ARBA" id="ARBA00008061"/>
    </source>
</evidence>
<dbReference type="PIRSF" id="PIRSF001021">
    <property type="entry name" value="Alph-amls_thrmst"/>
    <property type="match status" value="1"/>
</dbReference>
<reference evidence="8 9" key="1">
    <citation type="journal article" date="2019" name="Nat. Ecol. Evol.">
        <title>Megaphylogeny resolves global patterns of mushroom evolution.</title>
        <authorList>
            <person name="Varga T."/>
            <person name="Krizsan K."/>
            <person name="Foldi C."/>
            <person name="Dima B."/>
            <person name="Sanchez-Garcia M."/>
            <person name="Sanchez-Ramirez S."/>
            <person name="Szollosi G.J."/>
            <person name="Szarkandi J.G."/>
            <person name="Papp V."/>
            <person name="Albert L."/>
            <person name="Andreopoulos W."/>
            <person name="Angelini C."/>
            <person name="Antonin V."/>
            <person name="Barry K.W."/>
            <person name="Bougher N.L."/>
            <person name="Buchanan P."/>
            <person name="Buyck B."/>
            <person name="Bense V."/>
            <person name="Catcheside P."/>
            <person name="Chovatia M."/>
            <person name="Cooper J."/>
            <person name="Damon W."/>
            <person name="Desjardin D."/>
            <person name="Finy P."/>
            <person name="Geml J."/>
            <person name="Haridas S."/>
            <person name="Hughes K."/>
            <person name="Justo A."/>
            <person name="Karasinski D."/>
            <person name="Kautmanova I."/>
            <person name="Kiss B."/>
            <person name="Kocsube S."/>
            <person name="Kotiranta H."/>
            <person name="LaButti K.M."/>
            <person name="Lechner B.E."/>
            <person name="Liimatainen K."/>
            <person name="Lipzen A."/>
            <person name="Lukacs Z."/>
            <person name="Mihaltcheva S."/>
            <person name="Morgado L.N."/>
            <person name="Niskanen T."/>
            <person name="Noordeloos M.E."/>
            <person name="Ohm R.A."/>
            <person name="Ortiz-Santana B."/>
            <person name="Ovrebo C."/>
            <person name="Racz N."/>
            <person name="Riley R."/>
            <person name="Savchenko A."/>
            <person name="Shiryaev A."/>
            <person name="Soop K."/>
            <person name="Spirin V."/>
            <person name="Szebenyi C."/>
            <person name="Tomsovsky M."/>
            <person name="Tulloss R.E."/>
            <person name="Uehling J."/>
            <person name="Grigoriev I.V."/>
            <person name="Vagvolgyi C."/>
            <person name="Papp T."/>
            <person name="Martin F.M."/>
            <person name="Miettinen O."/>
            <person name="Hibbett D.S."/>
            <person name="Nagy L.G."/>
        </authorList>
    </citation>
    <scope>NUCLEOTIDE SEQUENCE [LARGE SCALE GENOMIC DNA]</scope>
    <source>
        <strain evidence="8 9">OMC1185</strain>
    </source>
</reference>
<dbReference type="SMART" id="SM00642">
    <property type="entry name" value="Aamy"/>
    <property type="match status" value="1"/>
</dbReference>
<dbReference type="InterPro" id="IPR006047">
    <property type="entry name" value="GH13_cat_dom"/>
</dbReference>
<dbReference type="Gene3D" id="2.60.40.1180">
    <property type="entry name" value="Golgi alpha-mannosidase II"/>
    <property type="match status" value="1"/>
</dbReference>
<feature type="domain" description="Glycosyl hydrolase family 13 catalytic" evidence="7">
    <location>
        <begin position="14"/>
        <end position="394"/>
    </location>
</feature>
<dbReference type="Pfam" id="PF00128">
    <property type="entry name" value="Alpha-amylase"/>
    <property type="match status" value="1"/>
</dbReference>
<dbReference type="GO" id="GO:0004553">
    <property type="term" value="F:hydrolase activity, hydrolyzing O-glycosyl compounds"/>
    <property type="evidence" value="ECO:0007669"/>
    <property type="project" value="InterPro"/>
</dbReference>
<dbReference type="InterPro" id="IPR017853">
    <property type="entry name" value="GH"/>
</dbReference>
<organism evidence="8 9">
    <name type="scientific">Heliocybe sulcata</name>
    <dbReference type="NCBI Taxonomy" id="5364"/>
    <lineage>
        <taxon>Eukaryota</taxon>
        <taxon>Fungi</taxon>
        <taxon>Dikarya</taxon>
        <taxon>Basidiomycota</taxon>
        <taxon>Agaricomycotina</taxon>
        <taxon>Agaricomycetes</taxon>
        <taxon>Gloeophyllales</taxon>
        <taxon>Gloeophyllaceae</taxon>
        <taxon>Heliocybe</taxon>
    </lineage>
</organism>
<dbReference type="NCBIfam" id="NF006968">
    <property type="entry name" value="PRK09441.1-1"/>
    <property type="match status" value="1"/>
</dbReference>
<dbReference type="GO" id="GO:0005975">
    <property type="term" value="P:carbohydrate metabolic process"/>
    <property type="evidence" value="ECO:0007669"/>
    <property type="project" value="InterPro"/>
</dbReference>
<proteinExistence type="inferred from homology"/>
<keyword evidence="5" id="KW-0119">Carbohydrate metabolism</keyword>
<dbReference type="STRING" id="5364.A0A5C3MSN8"/>
<dbReference type="InterPro" id="IPR013780">
    <property type="entry name" value="Glyco_hydro_b"/>
</dbReference>
<dbReference type="AlphaFoldDB" id="A0A5C3MSN8"/>
<keyword evidence="6" id="KW-0326">Glycosidase</keyword>
<dbReference type="Gene3D" id="2.40.30.140">
    <property type="match status" value="1"/>
</dbReference>
<dbReference type="InterPro" id="IPR013776">
    <property type="entry name" value="A-amylase_thermo"/>
</dbReference>
<dbReference type="EMBL" id="ML213522">
    <property type="protein sequence ID" value="TFK47785.1"/>
    <property type="molecule type" value="Genomic_DNA"/>
</dbReference>
<dbReference type="GO" id="GO:0005509">
    <property type="term" value="F:calcium ion binding"/>
    <property type="evidence" value="ECO:0007669"/>
    <property type="project" value="InterPro"/>
</dbReference>
<evidence type="ECO:0000313" key="8">
    <source>
        <dbReference type="EMBL" id="TFK47785.1"/>
    </source>
</evidence>
<evidence type="ECO:0000256" key="3">
    <source>
        <dbReference type="ARBA" id="ARBA00022723"/>
    </source>
</evidence>
<dbReference type="PANTHER" id="PTHR43447">
    <property type="entry name" value="ALPHA-AMYLASE"/>
    <property type="match status" value="1"/>
</dbReference>
<comment type="similarity">
    <text evidence="2">Belongs to the glycosyl hydrolase 13 family.</text>
</comment>
<dbReference type="SUPFAM" id="SSF51011">
    <property type="entry name" value="Glycosyl hydrolase domain"/>
    <property type="match status" value="1"/>
</dbReference>
<keyword evidence="9" id="KW-1185">Reference proteome</keyword>
<accession>A0A5C3MSN8</accession>
<evidence type="ECO:0000256" key="5">
    <source>
        <dbReference type="ARBA" id="ARBA00023277"/>
    </source>
</evidence>
<gene>
    <name evidence="8" type="ORF">OE88DRAFT_1705421</name>
</gene>